<protein>
    <submittedName>
        <fullName evidence="1">Uncharacterized protein</fullName>
    </submittedName>
</protein>
<evidence type="ECO:0000313" key="2">
    <source>
        <dbReference type="Proteomes" id="UP001470230"/>
    </source>
</evidence>
<name>A0ABR2L109_9EUKA</name>
<sequence>MNNKEIYDIKESHEVFHISKFSKNERLYPWEEKKYIKANKSTNKSNKKSKAYQKRSKSTFTPYFKNLSNAQQYNIYPVQKPIFPTPVQFIFIGDEEFQNLQNDLFREDSKYLFPPNYVRYILTKFFYKWKNQIVFLPKEVKLRRSKPKKAYHNSNVSISLRENEEHPHKIKWMNDDYEVSPISIEYYSQKKLKPTKASNRLFNASLTQSQIGDFQNDKIWKKIIYHY</sequence>
<keyword evidence="2" id="KW-1185">Reference proteome</keyword>
<organism evidence="1 2">
    <name type="scientific">Tritrichomonas musculus</name>
    <dbReference type="NCBI Taxonomy" id="1915356"/>
    <lineage>
        <taxon>Eukaryota</taxon>
        <taxon>Metamonada</taxon>
        <taxon>Parabasalia</taxon>
        <taxon>Tritrichomonadida</taxon>
        <taxon>Tritrichomonadidae</taxon>
        <taxon>Tritrichomonas</taxon>
    </lineage>
</organism>
<accession>A0ABR2L109</accession>
<dbReference type="Proteomes" id="UP001470230">
    <property type="component" value="Unassembled WGS sequence"/>
</dbReference>
<proteinExistence type="predicted"/>
<comment type="caution">
    <text evidence="1">The sequence shown here is derived from an EMBL/GenBank/DDBJ whole genome shotgun (WGS) entry which is preliminary data.</text>
</comment>
<evidence type="ECO:0000313" key="1">
    <source>
        <dbReference type="EMBL" id="KAK8897041.1"/>
    </source>
</evidence>
<dbReference type="EMBL" id="JAPFFF010000002">
    <property type="protein sequence ID" value="KAK8897041.1"/>
    <property type="molecule type" value="Genomic_DNA"/>
</dbReference>
<gene>
    <name evidence="1" type="ORF">M9Y10_014975</name>
</gene>
<reference evidence="1 2" key="1">
    <citation type="submission" date="2024-04" db="EMBL/GenBank/DDBJ databases">
        <title>Tritrichomonas musculus Genome.</title>
        <authorList>
            <person name="Alves-Ferreira E."/>
            <person name="Grigg M."/>
            <person name="Lorenzi H."/>
            <person name="Galac M."/>
        </authorList>
    </citation>
    <scope>NUCLEOTIDE SEQUENCE [LARGE SCALE GENOMIC DNA]</scope>
    <source>
        <strain evidence="1 2">EAF2021</strain>
    </source>
</reference>